<evidence type="ECO:0000313" key="6">
    <source>
        <dbReference type="Proteomes" id="UP001409585"/>
    </source>
</evidence>
<accession>A0AAV3TY45</accession>
<dbReference type="GO" id="GO:0019867">
    <property type="term" value="C:outer membrane"/>
    <property type="evidence" value="ECO:0007669"/>
    <property type="project" value="InterPro"/>
</dbReference>
<dbReference type="InterPro" id="IPR010827">
    <property type="entry name" value="BamA/TamA_POTRA"/>
</dbReference>
<sequence>MFSSTSYALSLDDIPFIGGQPASAIVLSSANKTLQKTLEAELKIQREQNRQLKLYKTPSKIAFFERQLLTKRLRAEGYYNSALSSDIDDDGAITHRVNAGPLYTISNLTLNLPQEVTIPETMLPAEGSALIAQNVLDLRSQLESYIGQQYCFYKVGVDYQAEVYHADHTASLEFSMRDSASTTFGDVTITGNKTVDPDYLLDRLDLKPGACFRRTALDSARLTLLKTNLLASVSIQEGVNSANGVPIELQVKERNHRSVSFGVGYRADEGAGVLTGWEHRNLWGRAELATVDLYLAQRRQALDAKLTIPDFYRDDQTLTLFSELEKQDTDAYQSKVASIGALVSRKFGRYLRADVGAQMDFSRIEEGEQLEDYALLSLPLQLEYDRRSAPLDPRFGYVIGLGAQPFWDVYETSTTFLKNSIAASFYHTFNNTMFTPTMAVRGALGSITGADRQAIPANERFYVGGGGSVRGYPFQTLGPMTDNEPDGGLSYNEVSVEARLHFGQSWGAVVFLDGGYAYEEEVPTIGEDLLWGAGIGMRYYTSFAPIRFDIGVPLDKRDDIDDAFQIYISIGQAF</sequence>
<evidence type="ECO:0000256" key="2">
    <source>
        <dbReference type="ARBA" id="ARBA00022452"/>
    </source>
</evidence>
<dbReference type="AlphaFoldDB" id="A0AAV3TY45"/>
<comment type="subcellular location">
    <subcellularLocation>
        <location evidence="1">Membrane</location>
    </subcellularLocation>
</comment>
<dbReference type="PROSITE" id="PS51779">
    <property type="entry name" value="POTRA"/>
    <property type="match status" value="1"/>
</dbReference>
<keyword evidence="2" id="KW-0812">Transmembrane</keyword>
<evidence type="ECO:0000313" key="5">
    <source>
        <dbReference type="EMBL" id="GAA4930081.1"/>
    </source>
</evidence>
<dbReference type="InterPro" id="IPR034746">
    <property type="entry name" value="POTRA"/>
</dbReference>
<dbReference type="InterPro" id="IPR000184">
    <property type="entry name" value="Bac_surfAg_D15"/>
</dbReference>
<dbReference type="Proteomes" id="UP001409585">
    <property type="component" value="Unassembled WGS sequence"/>
</dbReference>
<dbReference type="PANTHER" id="PTHR12815:SF42">
    <property type="entry name" value="BACTERIAL SURFACE ANTIGEN (D15) DOMAIN-CONTAINING PROTEIN"/>
    <property type="match status" value="1"/>
</dbReference>
<keyword evidence="2" id="KW-1134">Transmembrane beta strand</keyword>
<evidence type="ECO:0000256" key="1">
    <source>
        <dbReference type="ARBA" id="ARBA00004370"/>
    </source>
</evidence>
<dbReference type="RefSeq" id="WP_345415763.1">
    <property type="nucleotide sequence ID" value="NZ_AP031496.1"/>
</dbReference>
<keyword evidence="6" id="KW-1185">Reference proteome</keyword>
<dbReference type="InterPro" id="IPR039910">
    <property type="entry name" value="D15-like"/>
</dbReference>
<proteinExistence type="predicted"/>
<reference evidence="6" key="1">
    <citation type="journal article" date="2019" name="Int. J. Syst. Evol. Microbiol.">
        <title>The Global Catalogue of Microorganisms (GCM) 10K type strain sequencing project: providing services to taxonomists for standard genome sequencing and annotation.</title>
        <authorList>
            <consortium name="The Broad Institute Genomics Platform"/>
            <consortium name="The Broad Institute Genome Sequencing Center for Infectious Disease"/>
            <person name="Wu L."/>
            <person name="Ma J."/>
        </authorList>
    </citation>
    <scope>NUCLEOTIDE SEQUENCE [LARGE SCALE GENOMIC DNA]</scope>
    <source>
        <strain evidence="6">JCM 19134</strain>
    </source>
</reference>
<organism evidence="5 6">
    <name type="scientific">Halioxenophilus aromaticivorans</name>
    <dbReference type="NCBI Taxonomy" id="1306992"/>
    <lineage>
        <taxon>Bacteria</taxon>
        <taxon>Pseudomonadati</taxon>
        <taxon>Pseudomonadota</taxon>
        <taxon>Gammaproteobacteria</taxon>
        <taxon>Alteromonadales</taxon>
        <taxon>Alteromonadaceae</taxon>
        <taxon>Halioxenophilus</taxon>
    </lineage>
</organism>
<dbReference type="Pfam" id="PF07244">
    <property type="entry name" value="POTRA"/>
    <property type="match status" value="1"/>
</dbReference>
<keyword evidence="3" id="KW-0472">Membrane</keyword>
<evidence type="ECO:0000256" key="3">
    <source>
        <dbReference type="ARBA" id="ARBA00023136"/>
    </source>
</evidence>
<dbReference type="Gene3D" id="3.10.20.310">
    <property type="entry name" value="membrane protein fhac"/>
    <property type="match status" value="1"/>
</dbReference>
<feature type="domain" description="POTRA" evidence="4">
    <location>
        <begin position="182"/>
        <end position="254"/>
    </location>
</feature>
<dbReference type="PANTHER" id="PTHR12815">
    <property type="entry name" value="SORTING AND ASSEMBLY MACHINERY SAMM50 PROTEIN FAMILY MEMBER"/>
    <property type="match status" value="1"/>
</dbReference>
<protein>
    <submittedName>
        <fullName evidence="5">Autotransporter assembly complex family protein</fullName>
    </submittedName>
</protein>
<evidence type="ECO:0000259" key="4">
    <source>
        <dbReference type="PROSITE" id="PS51779"/>
    </source>
</evidence>
<gene>
    <name evidence="5" type="ORF">GCM10025791_02340</name>
</gene>
<dbReference type="Pfam" id="PF01103">
    <property type="entry name" value="Omp85"/>
    <property type="match status" value="1"/>
</dbReference>
<comment type="caution">
    <text evidence="5">The sequence shown here is derived from an EMBL/GenBank/DDBJ whole genome shotgun (WGS) entry which is preliminary data.</text>
</comment>
<dbReference type="EMBL" id="BAABLX010000001">
    <property type="protein sequence ID" value="GAA4930081.1"/>
    <property type="molecule type" value="Genomic_DNA"/>
</dbReference>
<name>A0AAV3TY45_9ALTE</name>
<dbReference type="Gene3D" id="2.40.160.50">
    <property type="entry name" value="membrane protein fhac: a member of the omp85/tpsb transporter family"/>
    <property type="match status" value="1"/>
</dbReference>